<feature type="domain" description="3-hydroxyisobutyrate dehydrogenase-like NAD-binding" evidence="6">
    <location>
        <begin position="166"/>
        <end position="286"/>
    </location>
</feature>
<protein>
    <submittedName>
        <fullName evidence="7">Oxidoreductase</fullName>
    </submittedName>
</protein>
<evidence type="ECO:0000256" key="2">
    <source>
        <dbReference type="ARBA" id="ARBA00023002"/>
    </source>
</evidence>
<keyword evidence="8" id="KW-1185">Reference proteome</keyword>
<evidence type="ECO:0000256" key="4">
    <source>
        <dbReference type="PIRSR" id="PIRSR000103-1"/>
    </source>
</evidence>
<dbReference type="PANTHER" id="PTHR43060">
    <property type="entry name" value="3-HYDROXYISOBUTYRATE DEHYDROGENASE-LIKE 1, MITOCHONDRIAL-RELATED"/>
    <property type="match status" value="1"/>
</dbReference>
<dbReference type="SUPFAM" id="SSF51735">
    <property type="entry name" value="NAD(P)-binding Rossmann-fold domains"/>
    <property type="match status" value="1"/>
</dbReference>
<evidence type="ECO:0000256" key="3">
    <source>
        <dbReference type="ARBA" id="ARBA00023027"/>
    </source>
</evidence>
<dbReference type="RefSeq" id="WP_075137245.1">
    <property type="nucleotide sequence ID" value="NZ_MSIF01000025.1"/>
</dbReference>
<evidence type="ECO:0000259" key="6">
    <source>
        <dbReference type="Pfam" id="PF14833"/>
    </source>
</evidence>
<dbReference type="Pfam" id="PF03446">
    <property type="entry name" value="NAD_binding_2"/>
    <property type="match status" value="1"/>
</dbReference>
<dbReference type="SUPFAM" id="SSF48179">
    <property type="entry name" value="6-phosphogluconate dehydrogenase C-terminal domain-like"/>
    <property type="match status" value="1"/>
</dbReference>
<evidence type="ECO:0000256" key="1">
    <source>
        <dbReference type="ARBA" id="ARBA00009080"/>
    </source>
</evidence>
<dbReference type="GO" id="GO:0016054">
    <property type="term" value="P:organic acid catabolic process"/>
    <property type="evidence" value="ECO:0007669"/>
    <property type="project" value="UniProtKB-ARBA"/>
</dbReference>
<dbReference type="InterPro" id="IPR006115">
    <property type="entry name" value="6PGDH_NADP-bd"/>
</dbReference>
<reference evidence="7 8" key="1">
    <citation type="submission" date="2016-12" db="EMBL/GenBank/DDBJ databases">
        <title>The draft genome sequence of Actinophytocola xinjiangensis.</title>
        <authorList>
            <person name="Wang W."/>
            <person name="Yuan L."/>
        </authorList>
    </citation>
    <scope>NUCLEOTIDE SEQUENCE [LARGE SCALE GENOMIC DNA]</scope>
    <source>
        <strain evidence="7 8">CGMCC 4.4663</strain>
    </source>
</reference>
<dbReference type="Gene3D" id="1.10.1040.10">
    <property type="entry name" value="N-(1-d-carboxylethyl)-l-norvaline Dehydrogenase, domain 2"/>
    <property type="match status" value="1"/>
</dbReference>
<dbReference type="OrthoDB" id="3185659at2"/>
<dbReference type="AlphaFoldDB" id="A0A7Z0WF71"/>
<dbReference type="InterPro" id="IPR015815">
    <property type="entry name" value="HIBADH-related"/>
</dbReference>
<dbReference type="InterPro" id="IPR036291">
    <property type="entry name" value="NAD(P)-bd_dom_sf"/>
</dbReference>
<gene>
    <name evidence="7" type="ORF">BLA60_34460</name>
</gene>
<dbReference type="EMBL" id="MSIF01000025">
    <property type="protein sequence ID" value="OLF05885.1"/>
    <property type="molecule type" value="Genomic_DNA"/>
</dbReference>
<dbReference type="InterPro" id="IPR013328">
    <property type="entry name" value="6PGD_dom2"/>
</dbReference>
<comment type="similarity">
    <text evidence="1">Belongs to the HIBADH-related family.</text>
</comment>
<evidence type="ECO:0000313" key="7">
    <source>
        <dbReference type="EMBL" id="OLF05885.1"/>
    </source>
</evidence>
<organism evidence="7 8">
    <name type="scientific">Actinophytocola xinjiangensis</name>
    <dbReference type="NCBI Taxonomy" id="485602"/>
    <lineage>
        <taxon>Bacteria</taxon>
        <taxon>Bacillati</taxon>
        <taxon>Actinomycetota</taxon>
        <taxon>Actinomycetes</taxon>
        <taxon>Pseudonocardiales</taxon>
        <taxon>Pseudonocardiaceae</taxon>
    </lineage>
</organism>
<evidence type="ECO:0000313" key="8">
    <source>
        <dbReference type="Proteomes" id="UP000185696"/>
    </source>
</evidence>
<dbReference type="PANTHER" id="PTHR43060:SF15">
    <property type="entry name" value="3-HYDROXYISOBUTYRATE DEHYDROGENASE-LIKE 1, MITOCHONDRIAL-RELATED"/>
    <property type="match status" value="1"/>
</dbReference>
<feature type="domain" description="6-phosphogluconate dehydrogenase NADP-binding" evidence="5">
    <location>
        <begin position="4"/>
        <end position="163"/>
    </location>
</feature>
<dbReference type="PROSITE" id="PS00895">
    <property type="entry name" value="3_HYDROXYISOBUT_DH"/>
    <property type="match status" value="1"/>
</dbReference>
<dbReference type="Proteomes" id="UP000185696">
    <property type="component" value="Unassembled WGS sequence"/>
</dbReference>
<dbReference type="GO" id="GO:0050661">
    <property type="term" value="F:NADP binding"/>
    <property type="evidence" value="ECO:0007669"/>
    <property type="project" value="InterPro"/>
</dbReference>
<dbReference type="GO" id="GO:0051287">
    <property type="term" value="F:NAD binding"/>
    <property type="evidence" value="ECO:0007669"/>
    <property type="project" value="InterPro"/>
</dbReference>
<accession>A0A7Z0WF71</accession>
<dbReference type="GO" id="GO:0016491">
    <property type="term" value="F:oxidoreductase activity"/>
    <property type="evidence" value="ECO:0007669"/>
    <property type="project" value="UniProtKB-KW"/>
</dbReference>
<proteinExistence type="inferred from homology"/>
<dbReference type="Pfam" id="PF14833">
    <property type="entry name" value="NAD_binding_11"/>
    <property type="match status" value="1"/>
</dbReference>
<dbReference type="PIRSF" id="PIRSF000103">
    <property type="entry name" value="HIBADH"/>
    <property type="match status" value="1"/>
</dbReference>
<keyword evidence="2" id="KW-0560">Oxidoreductase</keyword>
<name>A0A7Z0WF71_9PSEU</name>
<keyword evidence="3" id="KW-0520">NAD</keyword>
<dbReference type="Gene3D" id="3.40.50.720">
    <property type="entry name" value="NAD(P)-binding Rossmann-like Domain"/>
    <property type="match status" value="1"/>
</dbReference>
<feature type="active site" evidence="4">
    <location>
        <position position="172"/>
    </location>
</feature>
<evidence type="ECO:0000259" key="5">
    <source>
        <dbReference type="Pfam" id="PF03446"/>
    </source>
</evidence>
<dbReference type="InterPro" id="IPR008927">
    <property type="entry name" value="6-PGluconate_DH-like_C_sf"/>
</dbReference>
<comment type="caution">
    <text evidence="7">The sequence shown here is derived from an EMBL/GenBank/DDBJ whole genome shotgun (WGS) entry which is preliminary data.</text>
</comment>
<dbReference type="InterPro" id="IPR002204">
    <property type="entry name" value="3-OH-isobutyrate_DH-rel_CS"/>
</dbReference>
<dbReference type="InterPro" id="IPR029154">
    <property type="entry name" value="HIBADH-like_NADP-bd"/>
</dbReference>
<sequence length="303" mass="31440">MAAKIAFVGLGAMGGGMVSRLLASGANVTVYNRTRSRGEALAAEGAVLATTPAAAAQGADVVFLSLATSEVVERLLFGEHGVVEGLPEGAIVADLSTVAPDFAVGLQKRLAGTGHRALDACVLGNAQHAKDGELRFMIGGAAEDVAALRPAIEPLAKEVVHLGRGGMGATAKLALNLLMGVQMQALVEAVAFGERAGLDRGTLIRLIAAGGYSSPMMKFKAGVMARRAFEKPDFRLKLMRKDLGLVLDETQRLGVPMPTTAASHDWLTAAQNRGLGEHDVAALLAYMETVSGLDDYPWPGEAA</sequence>